<dbReference type="SUPFAM" id="SSF103473">
    <property type="entry name" value="MFS general substrate transporter"/>
    <property type="match status" value="1"/>
</dbReference>
<keyword evidence="2" id="KW-1003">Cell membrane</keyword>
<proteinExistence type="predicted"/>
<dbReference type="Pfam" id="PF07690">
    <property type="entry name" value="MFS_1"/>
    <property type="match status" value="1"/>
</dbReference>
<dbReference type="EMBL" id="CP002106">
    <property type="protein sequence ID" value="ADK68123.1"/>
    <property type="molecule type" value="Genomic_DNA"/>
</dbReference>
<evidence type="ECO:0000256" key="3">
    <source>
        <dbReference type="ARBA" id="ARBA00022692"/>
    </source>
</evidence>
<evidence type="ECO:0000313" key="9">
    <source>
        <dbReference type="Proteomes" id="UP000000333"/>
    </source>
</evidence>
<feature type="transmembrane region" description="Helical" evidence="6">
    <location>
        <begin position="145"/>
        <end position="165"/>
    </location>
</feature>
<feature type="transmembrane region" description="Helical" evidence="6">
    <location>
        <begin position="246"/>
        <end position="271"/>
    </location>
</feature>
<dbReference type="STRING" id="633147.Olsu_1012"/>
<dbReference type="InterPro" id="IPR050189">
    <property type="entry name" value="MFS_Efflux_Transporters"/>
</dbReference>
<evidence type="ECO:0000313" key="8">
    <source>
        <dbReference type="EMBL" id="ADK68123.1"/>
    </source>
</evidence>
<keyword evidence="3 6" id="KW-0812">Transmembrane</keyword>
<dbReference type="eggNOG" id="COG2271">
    <property type="taxonomic scope" value="Bacteria"/>
</dbReference>
<evidence type="ECO:0000256" key="5">
    <source>
        <dbReference type="ARBA" id="ARBA00023136"/>
    </source>
</evidence>
<sequence>MSDQKKFNAWLPNFGAKGWGITIACFVFFYFYSFWNAATNTLFGLYTEMYGWQQTDMSYVITVAGWISLIAVVLFGTLGRKIGARMVSTIGLAGSALGFAALACASTFELFVAGVVIFNFSMVAYATIGTGLLGSAWFPRTKGAFMGIATMGMTISSATLNPIILGFASSAFGISGFFWAMAAIVAITAIVVFLFVKDNPEEAGAYPDNNQSVSREELEGEFRAALEYKKTSPWTTVRVLKTPQTWLIGLGTGLPMMVGAGTIALLVPTLASYGQDSMFGVVLLSSMWPIGLLGHYLIGVLDQKLGTKKTTLVVICVLGLGSLFVKMGGTSSVVCAIATGMFMFGLSGAANVCMSLTASIYGRADFEVAYTPIQVIFNVLNFAGVSVMSTVSAVAGPQNVMLAVFTICLIALVPVIVLPYKQIASNICGE</sequence>
<dbReference type="Proteomes" id="UP000000333">
    <property type="component" value="Chromosome"/>
</dbReference>
<keyword evidence="4 6" id="KW-1133">Transmembrane helix</keyword>
<evidence type="ECO:0000256" key="6">
    <source>
        <dbReference type="SAM" id="Phobius"/>
    </source>
</evidence>
<dbReference type="Gene3D" id="1.20.1250.20">
    <property type="entry name" value="MFS general substrate transporter like domains"/>
    <property type="match status" value="1"/>
</dbReference>
<keyword evidence="9" id="KW-1185">Reference proteome</keyword>
<comment type="subcellular location">
    <subcellularLocation>
        <location evidence="1">Cell membrane</location>
        <topology evidence="1">Multi-pass membrane protein</topology>
    </subcellularLocation>
</comment>
<dbReference type="PANTHER" id="PTHR43124:SF3">
    <property type="entry name" value="CHLORAMPHENICOL EFFLUX PUMP RV0191"/>
    <property type="match status" value="1"/>
</dbReference>
<dbReference type="KEGG" id="ols:Olsu_1012"/>
<feature type="transmembrane region" description="Helical" evidence="6">
    <location>
        <begin position="177"/>
        <end position="196"/>
    </location>
</feature>
<feature type="domain" description="Major facilitator superfamily (MFS) profile" evidence="7">
    <location>
        <begin position="1"/>
        <end position="200"/>
    </location>
</feature>
<dbReference type="InterPro" id="IPR011701">
    <property type="entry name" value="MFS"/>
</dbReference>
<dbReference type="PANTHER" id="PTHR43124">
    <property type="entry name" value="PURINE EFFLUX PUMP PBUE"/>
    <property type="match status" value="1"/>
</dbReference>
<dbReference type="InterPro" id="IPR036259">
    <property type="entry name" value="MFS_trans_sf"/>
</dbReference>
<dbReference type="GO" id="GO:0005886">
    <property type="term" value="C:plasma membrane"/>
    <property type="evidence" value="ECO:0007669"/>
    <property type="project" value="UniProtKB-SubCell"/>
</dbReference>
<dbReference type="OrthoDB" id="3199327at2"/>
<feature type="transmembrane region" description="Helical" evidence="6">
    <location>
        <begin position="21"/>
        <end position="38"/>
    </location>
</feature>
<feature type="transmembrane region" description="Helical" evidence="6">
    <location>
        <begin position="58"/>
        <end position="78"/>
    </location>
</feature>
<feature type="transmembrane region" description="Helical" evidence="6">
    <location>
        <begin position="341"/>
        <end position="361"/>
    </location>
</feature>
<evidence type="ECO:0000259" key="7">
    <source>
        <dbReference type="PROSITE" id="PS50850"/>
    </source>
</evidence>
<protein>
    <submittedName>
        <fullName evidence="8">Major facilitator superfamily MFS_1</fullName>
    </submittedName>
</protein>
<gene>
    <name evidence="8" type="ordered locus">Olsu_1012</name>
</gene>
<dbReference type="AlphaFoldDB" id="E1QVH0"/>
<dbReference type="InterPro" id="IPR020846">
    <property type="entry name" value="MFS_dom"/>
</dbReference>
<name>E1QVH0_OLSUV</name>
<feature type="transmembrane region" description="Helical" evidence="6">
    <location>
        <begin position="117"/>
        <end position="138"/>
    </location>
</feature>
<feature type="transmembrane region" description="Helical" evidence="6">
    <location>
        <begin position="373"/>
        <end position="394"/>
    </location>
</feature>
<dbReference type="PATRIC" id="fig|633147.7.peg.534"/>
<dbReference type="RefSeq" id="WP_013251875.1">
    <property type="nucleotide sequence ID" value="NC_014363.1"/>
</dbReference>
<keyword evidence="5 6" id="KW-0472">Membrane</keyword>
<feature type="transmembrane region" description="Helical" evidence="6">
    <location>
        <begin position="310"/>
        <end position="329"/>
    </location>
</feature>
<accession>E1QVH0</accession>
<organism evidence="8 9">
    <name type="scientific">Olsenella uli (strain ATCC 49627 / DSM 7084 / CCUG 31166 / CIP 109912 / JCM 12494 / LMG 11480 / NCIMB 702895 / VPI D76D-27C)</name>
    <name type="common">Lactobacillus uli</name>
    <dbReference type="NCBI Taxonomy" id="633147"/>
    <lineage>
        <taxon>Bacteria</taxon>
        <taxon>Bacillati</taxon>
        <taxon>Actinomycetota</taxon>
        <taxon>Coriobacteriia</taxon>
        <taxon>Coriobacteriales</taxon>
        <taxon>Atopobiaceae</taxon>
        <taxon>Olsenella</taxon>
    </lineage>
</organism>
<feature type="transmembrane region" description="Helical" evidence="6">
    <location>
        <begin position="277"/>
        <end position="298"/>
    </location>
</feature>
<reference evidence="8 9" key="1">
    <citation type="journal article" date="2010" name="Stand. Genomic Sci.">
        <title>Complete genome sequence of Olsenella uli type strain (VPI D76D-27C).</title>
        <authorList>
            <person name="Goker M."/>
            <person name="Held B."/>
            <person name="Lucas S."/>
            <person name="Nolan M."/>
            <person name="Yasawong M."/>
            <person name="Glavina Del Rio T."/>
            <person name="Tice H."/>
            <person name="Cheng J.F."/>
            <person name="Bruce D."/>
            <person name="Detter J.C."/>
            <person name="Tapia R."/>
            <person name="Han C."/>
            <person name="Goodwin L."/>
            <person name="Pitluck S."/>
            <person name="Liolios K."/>
            <person name="Ivanova N."/>
            <person name="Mavromatis K."/>
            <person name="Mikhailova N."/>
            <person name="Pati A."/>
            <person name="Chen A."/>
            <person name="Palaniappan K."/>
            <person name="Land M."/>
            <person name="Hauser L."/>
            <person name="Chang Y.J."/>
            <person name="Jeffries C.D."/>
            <person name="Rohde M."/>
            <person name="Sikorski J."/>
            <person name="Pukall R."/>
            <person name="Woyke T."/>
            <person name="Bristow J."/>
            <person name="Eisen J.A."/>
            <person name="Markowitz V."/>
            <person name="Hugenholtz P."/>
            <person name="Kyrpides N.C."/>
            <person name="Klenk H.P."/>
            <person name="Lapidus A."/>
        </authorList>
    </citation>
    <scope>NUCLEOTIDE SEQUENCE [LARGE SCALE GENOMIC DNA]</scope>
    <source>
        <strain evidence="9">ATCC 49627 / DSM 7084 / CIP 109912 / JCM 12494 / NCIMB 702895 / VPI D76D-27C</strain>
    </source>
</reference>
<dbReference type="GeneID" id="78512433"/>
<evidence type="ECO:0000256" key="2">
    <source>
        <dbReference type="ARBA" id="ARBA00022475"/>
    </source>
</evidence>
<evidence type="ECO:0000256" key="1">
    <source>
        <dbReference type="ARBA" id="ARBA00004651"/>
    </source>
</evidence>
<feature type="transmembrane region" description="Helical" evidence="6">
    <location>
        <begin position="90"/>
        <end position="111"/>
    </location>
</feature>
<feature type="transmembrane region" description="Helical" evidence="6">
    <location>
        <begin position="400"/>
        <end position="420"/>
    </location>
</feature>
<dbReference type="PROSITE" id="PS50850">
    <property type="entry name" value="MFS"/>
    <property type="match status" value="1"/>
</dbReference>
<dbReference type="GO" id="GO:0022857">
    <property type="term" value="F:transmembrane transporter activity"/>
    <property type="evidence" value="ECO:0007669"/>
    <property type="project" value="InterPro"/>
</dbReference>
<dbReference type="HOGENOM" id="CLU_001265_59_9_11"/>
<evidence type="ECO:0000256" key="4">
    <source>
        <dbReference type="ARBA" id="ARBA00022989"/>
    </source>
</evidence>